<dbReference type="SMART" id="SM00060">
    <property type="entry name" value="FN3"/>
    <property type="match status" value="10"/>
</dbReference>
<feature type="domain" description="Ig-like" evidence="5">
    <location>
        <begin position="133"/>
        <end position="218"/>
    </location>
</feature>
<feature type="domain" description="Ig-like" evidence="5">
    <location>
        <begin position="319"/>
        <end position="409"/>
    </location>
</feature>
<reference evidence="7" key="2">
    <citation type="submission" date="2021-01" db="UniProtKB">
        <authorList>
            <consortium name="EnsemblMetazoa"/>
        </authorList>
    </citation>
    <scope>IDENTIFICATION</scope>
</reference>
<dbReference type="GO" id="GO:0007156">
    <property type="term" value="P:homophilic cell adhesion via plasma membrane adhesion molecules"/>
    <property type="evidence" value="ECO:0000318"/>
    <property type="project" value="GO_Central"/>
</dbReference>
<evidence type="ECO:0000256" key="4">
    <source>
        <dbReference type="SAM" id="SignalP"/>
    </source>
</evidence>
<dbReference type="InParanoid" id="A0A7M7N0N8"/>
<reference evidence="8" key="1">
    <citation type="submission" date="2015-02" db="EMBL/GenBank/DDBJ databases">
        <title>Genome sequencing for Strongylocentrotus purpuratus.</title>
        <authorList>
            <person name="Murali S."/>
            <person name="Liu Y."/>
            <person name="Vee V."/>
            <person name="English A."/>
            <person name="Wang M."/>
            <person name="Skinner E."/>
            <person name="Han Y."/>
            <person name="Muzny D.M."/>
            <person name="Worley K.C."/>
            <person name="Gibbs R.A."/>
        </authorList>
    </citation>
    <scope>NUCLEOTIDE SEQUENCE</scope>
</reference>
<dbReference type="InterPro" id="IPR003598">
    <property type="entry name" value="Ig_sub2"/>
</dbReference>
<dbReference type="SMART" id="SM00408">
    <property type="entry name" value="IGc2"/>
    <property type="match status" value="16"/>
</dbReference>
<dbReference type="KEGG" id="spu:764448"/>
<feature type="region of interest" description="Disordered" evidence="3">
    <location>
        <begin position="2324"/>
        <end position="2349"/>
    </location>
</feature>
<dbReference type="SUPFAM" id="SSF48726">
    <property type="entry name" value="Immunoglobulin"/>
    <property type="match status" value="16"/>
</dbReference>
<evidence type="ECO:0000256" key="2">
    <source>
        <dbReference type="ARBA" id="ARBA00023157"/>
    </source>
</evidence>
<evidence type="ECO:0000256" key="1">
    <source>
        <dbReference type="ARBA" id="ARBA00022737"/>
    </source>
</evidence>
<feature type="domain" description="Ig-like" evidence="5">
    <location>
        <begin position="1013"/>
        <end position="1100"/>
    </location>
</feature>
<dbReference type="EnsemblMetazoa" id="XM_030973536">
    <property type="protein sequence ID" value="XP_030829396"/>
    <property type="gene ID" value="LOC764448"/>
</dbReference>
<feature type="region of interest" description="Disordered" evidence="3">
    <location>
        <begin position="2541"/>
        <end position="2561"/>
    </location>
</feature>
<dbReference type="InterPro" id="IPR013783">
    <property type="entry name" value="Ig-like_fold"/>
</dbReference>
<feature type="domain" description="Fibronectin type-III" evidence="6">
    <location>
        <begin position="2450"/>
        <end position="2547"/>
    </location>
</feature>
<dbReference type="InterPro" id="IPR013098">
    <property type="entry name" value="Ig_I-set"/>
</dbReference>
<evidence type="ECO:0000256" key="3">
    <source>
        <dbReference type="SAM" id="MobiDB-lite"/>
    </source>
</evidence>
<feature type="domain" description="Fibronectin type-III" evidence="6">
    <location>
        <begin position="2126"/>
        <end position="2232"/>
    </location>
</feature>
<feature type="domain" description="Ig-like" evidence="5">
    <location>
        <begin position="29"/>
        <end position="115"/>
    </location>
</feature>
<feature type="domain" description="Ig-like" evidence="5">
    <location>
        <begin position="1206"/>
        <end position="1299"/>
    </location>
</feature>
<organism evidence="7 8">
    <name type="scientific">Strongylocentrotus purpuratus</name>
    <name type="common">Purple sea urchin</name>
    <dbReference type="NCBI Taxonomy" id="7668"/>
    <lineage>
        <taxon>Eukaryota</taxon>
        <taxon>Metazoa</taxon>
        <taxon>Echinodermata</taxon>
        <taxon>Eleutherozoa</taxon>
        <taxon>Echinozoa</taxon>
        <taxon>Echinoidea</taxon>
        <taxon>Euechinoidea</taxon>
        <taxon>Echinacea</taxon>
        <taxon>Camarodonta</taxon>
        <taxon>Echinidea</taxon>
        <taxon>Strongylocentrotidae</taxon>
        <taxon>Strongylocentrotus</taxon>
    </lineage>
</organism>
<dbReference type="FunFam" id="2.60.40.10:FF:000636">
    <property type="entry name" value="Neural cell adhesion molecule 2"/>
    <property type="match status" value="4"/>
</dbReference>
<dbReference type="InterPro" id="IPR003599">
    <property type="entry name" value="Ig_sub"/>
</dbReference>
<keyword evidence="2" id="KW-1015">Disulfide bond</keyword>
<evidence type="ECO:0000313" key="8">
    <source>
        <dbReference type="Proteomes" id="UP000007110"/>
    </source>
</evidence>
<sequence length="2673" mass="295994">MNTFNPTCLLLCLANLTFAWYIGYNDVPPSIVEQPESINGDQRVPLTLTCRATGTPEPTYYWEKDGALFNVDSNDRVSLDGGNLVIKSLTTADDGQYQCFAKNRLGTAMSQKILTSLAFMDQFENTEPAWIQVRRGRPLKLLCGGSPGIPNGNPAPLIYWTNAAAKPTPITYNARIAQDPEGNLVFSHAIASDAQGYYCQAINNIVGSSQRTPIIRLSVTDLPAVKRRASLITKPAASEIAIRTQSLKLNCIAYGYPTPVITWKRGEEQLQSGGRVSIHEHELVISAVENSDEGTYTCVASNSGGDDEFSTVVTVESAPYFPYPPSDESKRPGESVDIECRSEGVPAPTVDWFVNGQPWADFESNRDTERWEVVTGDPQLATISITNLQTTDSNVFQCIATNMYKEELTSVVLNVFYLPSASRLDSHPAASEVAIRTQSFKLKCIAFGYPTPVITWKRGEEQLQSGGRVSIQEFGQELVIFAFEISDEGTYTCVASNTGGDDEFSTVVTVEYDVPPSIVEQPESINGDERIPLTLTCRATGTPEPTYYWEKDGALFNVDSNDRVSLDGGNLVIESLTTADDGQYQCFAKNRLGTAMSQKILTSLAFMDQFENIEPARIQVSQGQPLKLRCGGSPGVPNGTPAPLIYWTDATPKPTPITYNARINQDPQGNLVFSNVIASDAKGYYCQAINNVVGSSQRSPKVTLRVRDRPAVESGASLVTKPAATKIAIRTQLLKLKCIAYGYPTPVITWKRGEEQLQSGGRVSIEESGQELVISAVENSDKGTYTCVASNTGGDDEFSTVVTVESAPYFPSPPSDESKRPGESVDIECRSEGVPAPTVDWFVNGQPWADFESNRDTERWRVVTGDPQLASISITNLQTTDSSVFQCIATNMYKEELTSVVLNVISIPASIPSFTPLTRKLSVVQNDSAKFTCHDEGIPTPTITWTFKGSVLTNRDKYTINETEGSLMINNVKKVDSGEYECTAENSIDGQDHEATGSATLIVLGTLLDDFPPSIVEQPESVTGDQRIPLTLPCRAIGTPEPTYYWEKDGSLFDVDSNDRTRLDGGNLVIESLTTADDGQYQCFANNRLGTAMSQKIRTSLAFMEQFVNTAPAMVQMSQGQPLKLRCGGSPGVPNGNPAPLIYWTDAAPKPTPIGYDARINQDLEGNLVFSNVIASDAKGYYCLAINNVGSFQRSPKITLSVTDLPAVASAAHLDSHPAASEVANRTQSFKLKCIAFGYPTPVITWKRGEEQLQSGGRVSIEESGQALVISAVENSDEGTYTCVASNTGGDDEFSTVVTVESAPYFPAPPFDETKGPGESFDIECRSEGVPPPTVEWLVNGQPWADFESNIDTERWTVVTGDPQLATIAITNLQTTDSNVFQCIATNKYKEELTSVVLNVVYFPARITSYTPLTRRLSVVEDDSAKFICHFKGRPTPTITWTFKGSVLTNGIKYTLNETEGSVVINNVKKVDSGEYECRAENAIDGEDYEATGSATLTVLGKTTIYLSPANLMIREGNTATFQCEIMYDEELIEPYVYWMKDGQRLEANQGNSLRIANAHFTHSGTYTCVLEATIDESAATVHSVNASAQLIVKGRPESPQILMLRAKQQEFAMDLFWEPGNDNNAPIQYYIVQYDTKWADMHWQFQANETSGGLAIYRKVLYLQPFVDYRFRVIAVNEIGESEPSAEVAPTFNPQVAPPSVNPSGVSGSSTRPESMVIRWQAIHPFYYGGDDFHYEVAYRPRISSEPFTKDTVYPENTDDNPTGIIQNYIVDASKLCEEFEFSVRSVNSGGPGPEPEIHYGFPGEACRPESPQILMLRAKQQEFAMDLFWEPGNDNNAPIQYYIIQYDTKWADMHWQFQANETASGLAIYRKVLYLQPFVDYRFRVIAVNEIGESEPSAEVAPTDDPQVAPPSKNPSGVSGSSTRPESMVIRWQAIHPFYYGGDDFHYEVAYRPRLSSEPFTKATVDPENTDDNPTGIIQNYIVDARKPCEEFEFSVRSMNSGGPGPEPEIHYGFSGEASHPDPPQYLQLRAKQQEFAIDLFWEPGNDNNAPIQYYIIQYDTKWADLHWQFQANETASDVSTYRKVLHLQPFVDYRFRVIAVNEFGESEPSAEVAPTVDPEVAPPSINPSGVNGNSTPESMVIRWQAIHPFYYGGDDFHYEVAYRPRLSSEPFIKDTVYPENTDDNPTGIIQNYIVDARKPYEEFEFSVRSMNSGGPGPEPEIHYGFSGEGPHPDPPQNLQLRAKEQQFAMDLFWEPGNDNNAPIQYYIIQYDTKWADMHWQFQANETASDVPTYRKVLYLQPFVDYRFRVIAVNEFGESEPSAEVAPTVDPEVAPPSINPSGVNGSSTRPESMVIRWQAIHPFYYSGDGFHYEVAYRPRLSSEPFTKATVYPENTDDNPTGIIQNYIVDASKPCEEFEFSVRSMNSGGPGPEPEIHYGFSGEASHPGPPQNVQLRAKEQEFAMDLFWEAGNDNDAPIQYYIIQYNTKWTDMHWQFQANETSGGFAIYRKVLYLQPFVEYQFRVIAVNEIGESKPSAEVAPTVDPQVAPPSINPSGVNGSSTPESTIIRWQAIHPFYYGGDDFHYEVAYRPRLSSEPFTKATVDPENTDDNPTGIIQNYIVDASKPCEEFEFSVRSMNSGGPGPEPEVHYGFPGVACLAYPSLPRPGHQPSL</sequence>
<evidence type="ECO:0000313" key="7">
    <source>
        <dbReference type="EnsemblMetazoa" id="XP_030829396"/>
    </source>
</evidence>
<feature type="domain" description="Fibronectin type-III" evidence="6">
    <location>
        <begin position="1809"/>
        <end position="1909"/>
    </location>
</feature>
<feature type="domain" description="Fibronectin type-III" evidence="6">
    <location>
        <begin position="2025"/>
        <end position="2122"/>
    </location>
</feature>
<feature type="domain" description="Fibronectin type-III" evidence="6">
    <location>
        <begin position="2551"/>
        <end position="2660"/>
    </location>
</feature>
<dbReference type="GO" id="GO:0030424">
    <property type="term" value="C:axon"/>
    <property type="evidence" value="ECO:0000318"/>
    <property type="project" value="GO_Central"/>
</dbReference>
<feature type="region of interest" description="Disordered" evidence="3">
    <location>
        <begin position="1896"/>
        <end position="1926"/>
    </location>
</feature>
<feature type="domain" description="Ig-like" evidence="5">
    <location>
        <begin position="608"/>
        <end position="691"/>
    </location>
</feature>
<name>A0A7M7N0N8_STRPU</name>
<feature type="chain" id="PRO_5029763771" evidence="4">
    <location>
        <begin position="20"/>
        <end position="2673"/>
    </location>
</feature>
<feature type="domain" description="Ig-like" evidence="5">
    <location>
        <begin position="1404"/>
        <end position="1498"/>
    </location>
</feature>
<dbReference type="Gene3D" id="2.60.40.10">
    <property type="entry name" value="Immunoglobulins"/>
    <property type="match status" value="26"/>
</dbReference>
<feature type="domain" description="Ig-like" evidence="5">
    <location>
        <begin position="1503"/>
        <end position="1588"/>
    </location>
</feature>
<dbReference type="FunFam" id="2.60.40.10:FF:001452">
    <property type="entry name" value="Uncharacterized protein, isoform F"/>
    <property type="match status" value="2"/>
</dbReference>
<dbReference type="PANTHER" id="PTHR44170:SF6">
    <property type="entry name" value="CONTACTIN"/>
    <property type="match status" value="1"/>
</dbReference>
<keyword evidence="4" id="KW-0732">Signal</keyword>
<dbReference type="SUPFAM" id="SSF49265">
    <property type="entry name" value="Fibronectin type III"/>
    <property type="match status" value="5"/>
</dbReference>
<dbReference type="InterPro" id="IPR036179">
    <property type="entry name" value="Ig-like_dom_sf"/>
</dbReference>
<dbReference type="GO" id="GO:0070593">
    <property type="term" value="P:dendrite self-avoidance"/>
    <property type="evidence" value="ECO:0000318"/>
    <property type="project" value="GO_Central"/>
</dbReference>
<dbReference type="InterPro" id="IPR036116">
    <property type="entry name" value="FN3_sf"/>
</dbReference>
<accession>A0A7M7N0N8</accession>
<feature type="domain" description="Ig-like" evidence="5">
    <location>
        <begin position="1304"/>
        <end position="1394"/>
    </location>
</feature>
<feature type="domain" description="Fibronectin type-III" evidence="6">
    <location>
        <begin position="2237"/>
        <end position="2334"/>
    </location>
</feature>
<dbReference type="GO" id="GO:0098632">
    <property type="term" value="F:cell-cell adhesion mediator activity"/>
    <property type="evidence" value="ECO:0000318"/>
    <property type="project" value="GO_Central"/>
</dbReference>
<evidence type="ECO:0000259" key="5">
    <source>
        <dbReference type="PROSITE" id="PS50835"/>
    </source>
</evidence>
<dbReference type="Pfam" id="PF07679">
    <property type="entry name" value="I-set"/>
    <property type="match status" value="8"/>
</dbReference>
<feature type="domain" description="Ig-like" evidence="5">
    <location>
        <begin position="1105"/>
        <end position="1199"/>
    </location>
</feature>
<feature type="region of interest" description="Disordered" evidence="3">
    <location>
        <begin position="2112"/>
        <end position="2135"/>
    </location>
</feature>
<keyword evidence="1" id="KW-0677">Repeat</keyword>
<feature type="domain" description="Fibronectin type-III" evidence="6">
    <location>
        <begin position="1596"/>
        <end position="1700"/>
    </location>
</feature>
<dbReference type="Pfam" id="PF00041">
    <property type="entry name" value="fn3"/>
    <property type="match status" value="5"/>
</dbReference>
<dbReference type="SMART" id="SM00409">
    <property type="entry name" value="IG"/>
    <property type="match status" value="16"/>
</dbReference>
<proteinExistence type="predicted"/>
<feature type="signal peptide" evidence="4">
    <location>
        <begin position="1"/>
        <end position="19"/>
    </location>
</feature>
<feature type="domain" description="Ig-like" evidence="5">
    <location>
        <begin position="516"/>
        <end position="602"/>
    </location>
</feature>
<feature type="domain" description="Fibronectin type-III" evidence="6">
    <location>
        <begin position="1913"/>
        <end position="2024"/>
    </location>
</feature>
<feature type="domain" description="Ig-like" evidence="5">
    <location>
        <begin position="419"/>
        <end position="509"/>
    </location>
</feature>
<dbReference type="PROSITE" id="PS50853">
    <property type="entry name" value="FN3"/>
    <property type="match status" value="10"/>
</dbReference>
<dbReference type="PANTHER" id="PTHR44170">
    <property type="entry name" value="PROTEIN SIDEKICK"/>
    <property type="match status" value="1"/>
</dbReference>
<dbReference type="Pfam" id="PF13927">
    <property type="entry name" value="Ig_3"/>
    <property type="match status" value="5"/>
</dbReference>
<feature type="domain" description="Ig-like" evidence="5">
    <location>
        <begin position="912"/>
        <end position="998"/>
    </location>
</feature>
<evidence type="ECO:0000259" key="6">
    <source>
        <dbReference type="PROSITE" id="PS50853"/>
    </source>
</evidence>
<protein>
    <submittedName>
        <fullName evidence="7">Uncharacterized protein</fullName>
    </submittedName>
</protein>
<dbReference type="InterPro" id="IPR007110">
    <property type="entry name" value="Ig-like_dom"/>
</dbReference>
<dbReference type="FunFam" id="2.60.40.10:FF:000612">
    <property type="entry name" value="palladin isoform X1"/>
    <property type="match status" value="3"/>
</dbReference>
<dbReference type="GO" id="GO:0005886">
    <property type="term" value="C:plasma membrane"/>
    <property type="evidence" value="ECO:0000318"/>
    <property type="project" value="GO_Central"/>
</dbReference>
<feature type="domain" description="Fibronectin type-III" evidence="6">
    <location>
        <begin position="2341"/>
        <end position="2445"/>
    </location>
</feature>
<feature type="domain" description="Fibronectin type-III" evidence="6">
    <location>
        <begin position="1703"/>
        <end position="1807"/>
    </location>
</feature>
<dbReference type="GO" id="GO:0007411">
    <property type="term" value="P:axon guidance"/>
    <property type="evidence" value="ECO:0000318"/>
    <property type="project" value="GO_Central"/>
</dbReference>
<feature type="compositionally biased region" description="Polar residues" evidence="3">
    <location>
        <begin position="1916"/>
        <end position="1926"/>
    </location>
</feature>
<dbReference type="OrthoDB" id="10010359at2759"/>
<dbReference type="CDD" id="cd00063">
    <property type="entry name" value="FN3"/>
    <property type="match status" value="10"/>
</dbReference>
<dbReference type="CDD" id="cd00096">
    <property type="entry name" value="Ig"/>
    <property type="match status" value="3"/>
</dbReference>
<feature type="domain" description="Ig-like" evidence="5">
    <location>
        <begin position="808"/>
        <end position="898"/>
    </location>
</feature>
<dbReference type="GeneID" id="764448"/>
<dbReference type="InterPro" id="IPR003961">
    <property type="entry name" value="FN3_dom"/>
</dbReference>
<dbReference type="FunFam" id="2.60.40.10:FF:002907">
    <property type="entry name" value="Uncharacterized protein"/>
    <property type="match status" value="3"/>
</dbReference>
<feature type="domain" description="Ig-like" evidence="5">
    <location>
        <begin position="700"/>
        <end position="803"/>
    </location>
</feature>
<dbReference type="RefSeq" id="XP_030829396.1">
    <property type="nucleotide sequence ID" value="XM_030973536.1"/>
</dbReference>
<dbReference type="FunFam" id="2.60.40.10:FF:003087">
    <property type="match status" value="2"/>
</dbReference>
<dbReference type="InterPro" id="IPR013106">
    <property type="entry name" value="Ig_V-set"/>
</dbReference>
<feature type="domain" description="Ig-like" evidence="5">
    <location>
        <begin position="223"/>
        <end position="314"/>
    </location>
</feature>
<feature type="region of interest" description="Disordered" evidence="3">
    <location>
        <begin position="2212"/>
        <end position="2238"/>
    </location>
</feature>
<dbReference type="PROSITE" id="PS50835">
    <property type="entry name" value="IG_LIKE"/>
    <property type="match status" value="16"/>
</dbReference>
<dbReference type="SMART" id="SM00406">
    <property type="entry name" value="IGv"/>
    <property type="match status" value="9"/>
</dbReference>
<keyword evidence="8" id="KW-1185">Reference proteome</keyword>
<dbReference type="Proteomes" id="UP000007110">
    <property type="component" value="Unassembled WGS sequence"/>
</dbReference>